<dbReference type="PANTHER" id="PTHR43048:SF3">
    <property type="entry name" value="METHYLMALONYL-COA EPIMERASE, MITOCHONDRIAL"/>
    <property type="match status" value="1"/>
</dbReference>
<dbReference type="Proteomes" id="UP000219271">
    <property type="component" value="Unassembled WGS sequence"/>
</dbReference>
<evidence type="ECO:0000256" key="1">
    <source>
        <dbReference type="ARBA" id="ARBA00022723"/>
    </source>
</evidence>
<accession>A0A286BS03</accession>
<dbReference type="InterPro" id="IPR037523">
    <property type="entry name" value="VOC_core"/>
</dbReference>
<feature type="domain" description="VOC" evidence="2">
    <location>
        <begin position="4"/>
        <end position="126"/>
    </location>
</feature>
<dbReference type="GO" id="GO:0016829">
    <property type="term" value="F:lyase activity"/>
    <property type="evidence" value="ECO:0007669"/>
    <property type="project" value="UniProtKB-KW"/>
</dbReference>
<keyword evidence="4" id="KW-1185">Reference proteome</keyword>
<dbReference type="GO" id="GO:0004493">
    <property type="term" value="F:methylmalonyl-CoA epimerase activity"/>
    <property type="evidence" value="ECO:0007669"/>
    <property type="project" value="TreeGrafter"/>
</dbReference>
<dbReference type="AlphaFoldDB" id="A0A286BS03"/>
<proteinExistence type="predicted"/>
<dbReference type="InterPro" id="IPR004360">
    <property type="entry name" value="Glyas_Fos-R_dOase_dom"/>
</dbReference>
<dbReference type="GO" id="GO:0046872">
    <property type="term" value="F:metal ion binding"/>
    <property type="evidence" value="ECO:0007669"/>
    <property type="project" value="UniProtKB-KW"/>
</dbReference>
<protein>
    <submittedName>
        <fullName evidence="3">Lactoylglutathione lyase</fullName>
    </submittedName>
</protein>
<keyword evidence="1" id="KW-0479">Metal-binding</keyword>
<organism evidence="3 4">
    <name type="scientific">Candidatus Pantoea floridensis</name>
    <dbReference type="NCBI Taxonomy" id="1938870"/>
    <lineage>
        <taxon>Bacteria</taxon>
        <taxon>Pseudomonadati</taxon>
        <taxon>Pseudomonadota</taxon>
        <taxon>Gammaproteobacteria</taxon>
        <taxon>Enterobacterales</taxon>
        <taxon>Erwiniaceae</taxon>
        <taxon>Pantoea</taxon>
    </lineage>
</organism>
<dbReference type="EMBL" id="OCMY01000001">
    <property type="protein sequence ID" value="SOD36925.1"/>
    <property type="molecule type" value="Genomic_DNA"/>
</dbReference>
<dbReference type="Pfam" id="PF00903">
    <property type="entry name" value="Glyoxalase"/>
    <property type="match status" value="1"/>
</dbReference>
<dbReference type="InterPro" id="IPR051785">
    <property type="entry name" value="MMCE/EMCE_epimerase"/>
</dbReference>
<evidence type="ECO:0000313" key="3">
    <source>
        <dbReference type="EMBL" id="SOD36925.1"/>
    </source>
</evidence>
<dbReference type="GO" id="GO:0046491">
    <property type="term" value="P:L-methylmalonyl-CoA metabolic process"/>
    <property type="evidence" value="ECO:0007669"/>
    <property type="project" value="TreeGrafter"/>
</dbReference>
<keyword evidence="3" id="KW-0456">Lyase</keyword>
<dbReference type="PANTHER" id="PTHR43048">
    <property type="entry name" value="METHYLMALONYL-COA EPIMERASE"/>
    <property type="match status" value="1"/>
</dbReference>
<dbReference type="InterPro" id="IPR029068">
    <property type="entry name" value="Glyas_Bleomycin-R_OHBP_Dase"/>
</dbReference>
<reference evidence="4" key="1">
    <citation type="submission" date="2017-09" db="EMBL/GenBank/DDBJ databases">
        <authorList>
            <person name="Varghese N."/>
            <person name="Submissions S."/>
        </authorList>
    </citation>
    <scope>NUCLEOTIDE SEQUENCE [LARGE SCALE GENOMIC DNA]</scope>
    <source>
        <strain evidence="4">JKS000234</strain>
    </source>
</reference>
<dbReference type="RefSeq" id="WP_176519135.1">
    <property type="nucleotide sequence ID" value="NZ_OCMY01000001.1"/>
</dbReference>
<dbReference type="CDD" id="cd06587">
    <property type="entry name" value="VOC"/>
    <property type="match status" value="1"/>
</dbReference>
<dbReference type="Gene3D" id="3.10.180.10">
    <property type="entry name" value="2,3-Dihydroxybiphenyl 1,2-Dioxygenase, domain 1"/>
    <property type="match status" value="1"/>
</dbReference>
<dbReference type="PROSITE" id="PS51819">
    <property type="entry name" value="VOC"/>
    <property type="match status" value="1"/>
</dbReference>
<evidence type="ECO:0000259" key="2">
    <source>
        <dbReference type="PROSITE" id="PS51819"/>
    </source>
</evidence>
<evidence type="ECO:0000313" key="4">
    <source>
        <dbReference type="Proteomes" id="UP000219271"/>
    </source>
</evidence>
<gene>
    <name evidence="3" type="ORF">SAMN06273570_1244</name>
</gene>
<name>A0A286BS03_9GAMM</name>
<dbReference type="SUPFAM" id="SSF54593">
    <property type="entry name" value="Glyoxalase/Bleomycin resistance protein/Dihydroxybiphenyl dioxygenase"/>
    <property type="match status" value="1"/>
</dbReference>
<sequence>MITSLAHIGLRTQNIAAAREFYRSLGFEPQRHIEIEEARGTIVVQFMQIQGTVLELYQLPWQTDARAPQDSGIDHLAWQVADLPAAERWIISLGYPLVEGPCDHPAGCRYFMIAGPDGERVEFLQPLNR</sequence>